<reference evidence="3" key="1">
    <citation type="submission" date="2016-10" db="EMBL/GenBank/DDBJ databases">
        <authorList>
            <person name="Varghese N."/>
            <person name="Submissions S."/>
        </authorList>
    </citation>
    <scope>NUCLEOTIDE SEQUENCE [LARGE SCALE GENOMIC DNA]</scope>
    <source>
        <strain evidence="3">B48,IBRC-M 10115,DSM 25386,CECT 8001</strain>
    </source>
</reference>
<dbReference type="AlphaFoldDB" id="A0A1H8BLZ6"/>
<dbReference type="Pfam" id="PF14179">
    <property type="entry name" value="YppG"/>
    <property type="match status" value="1"/>
</dbReference>
<feature type="compositionally biased region" description="Polar residues" evidence="1">
    <location>
        <begin position="65"/>
        <end position="77"/>
    </location>
</feature>
<evidence type="ECO:0000256" key="1">
    <source>
        <dbReference type="SAM" id="MobiDB-lite"/>
    </source>
</evidence>
<dbReference type="RefSeq" id="WP_244532552.1">
    <property type="nucleotide sequence ID" value="NZ_FOBW01000006.1"/>
</dbReference>
<protein>
    <submittedName>
        <fullName evidence="2">YppG-like protein</fullName>
    </submittedName>
</protein>
<dbReference type="Proteomes" id="UP000198553">
    <property type="component" value="Unassembled WGS sequence"/>
</dbReference>
<sequence>MFGRRKNLARQSPYPAYSSYYNLPVYGPNGSNFNNRNMPQQNLAYPPSYNQHYWGQMQQMNPSGPYMNFQQPYNPTQMGGGWQGHGGSNSYGQQQNVSQLLFENPLQPQTENPYGGYYQQQQEMPYQNMNPYPQQAFLPKQPGGFQAVMNSFKSQDGNLDLNKMVDTAGQMMSAVTQVSSMVKGLGGIFKT</sequence>
<keyword evidence="3" id="KW-1185">Reference proteome</keyword>
<evidence type="ECO:0000313" key="2">
    <source>
        <dbReference type="EMBL" id="SEM83519.1"/>
    </source>
</evidence>
<organism evidence="2 3">
    <name type="scientific">Mesobacillus persicus</name>
    <dbReference type="NCBI Taxonomy" id="930146"/>
    <lineage>
        <taxon>Bacteria</taxon>
        <taxon>Bacillati</taxon>
        <taxon>Bacillota</taxon>
        <taxon>Bacilli</taxon>
        <taxon>Bacillales</taxon>
        <taxon>Bacillaceae</taxon>
        <taxon>Mesobacillus</taxon>
    </lineage>
</organism>
<feature type="region of interest" description="Disordered" evidence="1">
    <location>
        <begin position="65"/>
        <end position="90"/>
    </location>
</feature>
<accession>A0A1H8BLZ6</accession>
<gene>
    <name evidence="2" type="ORF">SAMN05192533_10680</name>
</gene>
<name>A0A1H8BLZ6_9BACI</name>
<proteinExistence type="predicted"/>
<feature type="compositionally biased region" description="Gly residues" evidence="1">
    <location>
        <begin position="78"/>
        <end position="89"/>
    </location>
</feature>
<dbReference type="InterPro" id="IPR025555">
    <property type="entry name" value="YppG"/>
</dbReference>
<dbReference type="EMBL" id="FOBW01000006">
    <property type="protein sequence ID" value="SEM83519.1"/>
    <property type="molecule type" value="Genomic_DNA"/>
</dbReference>
<evidence type="ECO:0000313" key="3">
    <source>
        <dbReference type="Proteomes" id="UP000198553"/>
    </source>
</evidence>